<reference evidence="2 3" key="1">
    <citation type="journal article" date="2015" name="Genome Announc.">
        <title>Draft Genome Sequence and Gene Annotation of the Entomopathogenic Fungus Verticillium hemipterigenum.</title>
        <authorList>
            <person name="Horn F."/>
            <person name="Habel A."/>
            <person name="Scharf D.H."/>
            <person name="Dworschak J."/>
            <person name="Brakhage A.A."/>
            <person name="Guthke R."/>
            <person name="Hertweck C."/>
            <person name="Linde J."/>
        </authorList>
    </citation>
    <scope>NUCLEOTIDE SEQUENCE [LARGE SCALE GENOMIC DNA]</scope>
</reference>
<gene>
    <name evidence="2" type="ORF">VHEMI08918</name>
</gene>
<dbReference type="OrthoDB" id="10257263at2759"/>
<protein>
    <recommendedName>
        <fullName evidence="4">Abscisic acid ABA receptor</fullName>
    </recommendedName>
</protein>
<dbReference type="GO" id="GO:0005886">
    <property type="term" value="C:plasma membrane"/>
    <property type="evidence" value="ECO:0007669"/>
    <property type="project" value="TreeGrafter"/>
</dbReference>
<dbReference type="PANTHER" id="PTHR12736">
    <property type="entry name" value="LANC-LIKE PROTEIN"/>
    <property type="match status" value="1"/>
</dbReference>
<feature type="binding site" evidence="1">
    <location>
        <position position="268"/>
    </location>
    <ligand>
        <name>Zn(2+)</name>
        <dbReference type="ChEBI" id="CHEBI:29105"/>
    </ligand>
</feature>
<dbReference type="Proteomes" id="UP000039046">
    <property type="component" value="Unassembled WGS sequence"/>
</dbReference>
<dbReference type="InterPro" id="IPR012341">
    <property type="entry name" value="6hp_glycosidase-like_sf"/>
</dbReference>
<dbReference type="Gene3D" id="1.50.10.10">
    <property type="match status" value="1"/>
</dbReference>
<dbReference type="InterPro" id="IPR007822">
    <property type="entry name" value="LANC-like"/>
</dbReference>
<name>A0A0A1TF00_9HYPO</name>
<proteinExistence type="predicted"/>
<keyword evidence="1" id="KW-0862">Zinc</keyword>
<evidence type="ECO:0000256" key="1">
    <source>
        <dbReference type="PIRSR" id="PIRSR607822-1"/>
    </source>
</evidence>
<dbReference type="AlphaFoldDB" id="A0A0A1TF00"/>
<feature type="binding site" evidence="1">
    <location>
        <position position="316"/>
    </location>
    <ligand>
        <name>Zn(2+)</name>
        <dbReference type="ChEBI" id="CHEBI:29105"/>
    </ligand>
</feature>
<dbReference type="GO" id="GO:0005975">
    <property type="term" value="P:carbohydrate metabolic process"/>
    <property type="evidence" value="ECO:0007669"/>
    <property type="project" value="InterPro"/>
</dbReference>
<dbReference type="CDD" id="cd04794">
    <property type="entry name" value="euk_LANCL"/>
    <property type="match status" value="1"/>
</dbReference>
<keyword evidence="1" id="KW-0479">Metal-binding</keyword>
<accession>A0A0A1TF00</accession>
<dbReference type="GO" id="GO:0046872">
    <property type="term" value="F:metal ion binding"/>
    <property type="evidence" value="ECO:0007669"/>
    <property type="project" value="UniProtKB-KW"/>
</dbReference>
<feature type="binding site" evidence="1">
    <location>
        <position position="317"/>
    </location>
    <ligand>
        <name>Zn(2+)</name>
        <dbReference type="ChEBI" id="CHEBI:29105"/>
    </ligand>
</feature>
<dbReference type="SMART" id="SM01260">
    <property type="entry name" value="LANC_like"/>
    <property type="match status" value="1"/>
</dbReference>
<dbReference type="PANTHER" id="PTHR12736:SF7">
    <property type="entry name" value="LANC-LIKE PROTEIN 3"/>
    <property type="match status" value="1"/>
</dbReference>
<dbReference type="SUPFAM" id="SSF158745">
    <property type="entry name" value="LanC-like"/>
    <property type="match status" value="1"/>
</dbReference>
<keyword evidence="3" id="KW-1185">Reference proteome</keyword>
<evidence type="ECO:0000313" key="3">
    <source>
        <dbReference type="Proteomes" id="UP000039046"/>
    </source>
</evidence>
<dbReference type="PRINTS" id="PR01950">
    <property type="entry name" value="LANCSUPER"/>
</dbReference>
<dbReference type="HOGENOM" id="CLU_040560_0_0_1"/>
<dbReference type="EMBL" id="CDHN01000005">
    <property type="protein sequence ID" value="CEJ93324.1"/>
    <property type="molecule type" value="Genomic_DNA"/>
</dbReference>
<evidence type="ECO:0008006" key="4">
    <source>
        <dbReference type="Google" id="ProtNLM"/>
    </source>
</evidence>
<evidence type="ECO:0000313" key="2">
    <source>
        <dbReference type="EMBL" id="CEJ93324.1"/>
    </source>
</evidence>
<organism evidence="2 3">
    <name type="scientific">[Torrubiella] hemipterigena</name>
    <dbReference type="NCBI Taxonomy" id="1531966"/>
    <lineage>
        <taxon>Eukaryota</taxon>
        <taxon>Fungi</taxon>
        <taxon>Dikarya</taxon>
        <taxon>Ascomycota</taxon>
        <taxon>Pezizomycotina</taxon>
        <taxon>Sordariomycetes</taxon>
        <taxon>Hypocreomycetidae</taxon>
        <taxon>Hypocreales</taxon>
        <taxon>Clavicipitaceae</taxon>
        <taxon>Clavicipitaceae incertae sedis</taxon>
        <taxon>'Torrubiella' clade</taxon>
    </lineage>
</organism>
<sequence length="394" mass="44078">MPTIQDDPSNRYISNHLPVKELAESPSVLLLAALNKLVADTPPLTRVSEQDQFGLFGGYIGISGLLLQLSSKYPDLKIQDQSLKQWAALYLGGERDATQAVPYPLIGLVSETVCLIALKACLSDDETDCDKFLLSFDAACQPIPEGEEDRWDPELLQGRAGALYLLRLVRKWVPARKEKIGDCISDIAERLMQTNDYGARSWRWKGRMYTGAVHGDIGNITQLVLSKPNLAPRVEAHLKRLLEMQFEDGGWPLHSNRDEEATTMVQLCHGATGFVYSLQALRPYFPNLKDEIDTAIKKGQSCIWEKGLLKKEPSLCHGTFGNGLALPRGPKRNHFLAWSTPNAVAQAKALDGEMFADAHYDWTYSVPMVYDLSSIWTWAVCEEDEPTMLFYTDV</sequence>
<dbReference type="GO" id="GO:0031179">
    <property type="term" value="P:peptide modification"/>
    <property type="evidence" value="ECO:0007669"/>
    <property type="project" value="InterPro"/>
</dbReference>
<dbReference type="Pfam" id="PF05147">
    <property type="entry name" value="LANC_like"/>
    <property type="match status" value="1"/>
</dbReference>